<feature type="compositionally biased region" description="Low complexity" evidence="1">
    <location>
        <begin position="463"/>
        <end position="474"/>
    </location>
</feature>
<sequence>MKISQARYAKIGRSGDHHRHKSACSSDYRFKLQQNDEVGDYHTHDIRDSPTYFRPTSSLTSLRNSDSSSSGDYYQSCSSSYSNGYSMLMPPRFNEDFAEKQINNNNKPVARKYLQHSYSHLSDTVKPIKNRYSCNSLATNNLKYGNNNWSSSKKHLGSSRYKLLKHQQAAKPSLITGAHGGDCLTADGESSPILTCSKNFKCSQNLPGKSPYQAERHPPIVANFDSTAAAATLSSFKPATMHYSSENGFSTEISPQRRKHLFQKQNRHQHHQHQQQQQHYQQPMYMKQFQNPYQQQVTVSYSSNSPFTNQQALPRQTHITSQHSPTYSYSYSYPSQHQQQHHQQQHQQQQHHQQNFQPQQFPQQSHQTQSDSLSSQQLAAGQSHFNQYQQNFQSSQQSSQQSFQHLSGAAAVRPANQIAANPPVSSRSAGHGDKSPTKFQQMQQKQFYIQQQQQKQQQREQQQENQQRVQSPQQTMTLFSPLHHQQQQFQQQPQQQSQHQQPQYQQPQHFQQHNYVFPQQQQQQASSFNPTQPTVFNNLCQICPIDESVISLGNSETEQKQQQKQQHYQQQMFATQQQYQQQQQQHWQQASFQTASTETS</sequence>
<feature type="region of interest" description="Disordered" evidence="1">
    <location>
        <begin position="41"/>
        <end position="73"/>
    </location>
</feature>
<feature type="compositionally biased region" description="Low complexity" evidence="1">
    <location>
        <begin position="321"/>
        <end position="338"/>
    </location>
</feature>
<evidence type="ECO:0000313" key="2">
    <source>
        <dbReference type="EMBL" id="ESN92411.1"/>
    </source>
</evidence>
<reference evidence="4" key="1">
    <citation type="submission" date="2012-12" db="EMBL/GenBank/DDBJ databases">
        <authorList>
            <person name="Hellsten U."/>
            <person name="Grimwood J."/>
            <person name="Chapman J.A."/>
            <person name="Shapiro H."/>
            <person name="Aerts A."/>
            <person name="Otillar R.P."/>
            <person name="Terry A.Y."/>
            <person name="Boore J.L."/>
            <person name="Simakov O."/>
            <person name="Marletaz F."/>
            <person name="Cho S.-J."/>
            <person name="Edsinger-Gonzales E."/>
            <person name="Havlak P."/>
            <person name="Kuo D.-H."/>
            <person name="Larsson T."/>
            <person name="Lv J."/>
            <person name="Arendt D."/>
            <person name="Savage R."/>
            <person name="Osoegawa K."/>
            <person name="de Jong P."/>
            <person name="Lindberg D.R."/>
            <person name="Seaver E.C."/>
            <person name="Weisblat D.A."/>
            <person name="Putnam N.H."/>
            <person name="Grigoriev I.V."/>
            <person name="Rokhsar D.S."/>
        </authorList>
    </citation>
    <scope>NUCLEOTIDE SEQUENCE</scope>
</reference>
<feature type="compositionally biased region" description="Polar residues" evidence="1">
    <location>
        <begin position="305"/>
        <end position="320"/>
    </location>
</feature>
<evidence type="ECO:0000313" key="4">
    <source>
        <dbReference type="Proteomes" id="UP000015101"/>
    </source>
</evidence>
<dbReference type="HOGENOM" id="CLU_455142_0_0_1"/>
<reference evidence="3" key="3">
    <citation type="submission" date="2015-06" db="UniProtKB">
        <authorList>
            <consortium name="EnsemblMetazoa"/>
        </authorList>
    </citation>
    <scope>IDENTIFICATION</scope>
</reference>
<feature type="region of interest" description="Disordered" evidence="1">
    <location>
        <begin position="261"/>
        <end position="281"/>
    </location>
</feature>
<dbReference type="InParanoid" id="T1FH09"/>
<feature type="compositionally biased region" description="Low complexity" evidence="1">
    <location>
        <begin position="56"/>
        <end position="73"/>
    </location>
</feature>
<name>T1FH09_HELRO</name>
<protein>
    <submittedName>
        <fullName evidence="2 3">Uncharacterized protein</fullName>
    </submittedName>
</protein>
<reference evidence="2 4" key="2">
    <citation type="journal article" date="2013" name="Nature">
        <title>Insights into bilaterian evolution from three spiralian genomes.</title>
        <authorList>
            <person name="Simakov O."/>
            <person name="Marletaz F."/>
            <person name="Cho S.J."/>
            <person name="Edsinger-Gonzales E."/>
            <person name="Havlak P."/>
            <person name="Hellsten U."/>
            <person name="Kuo D.H."/>
            <person name="Larsson T."/>
            <person name="Lv J."/>
            <person name="Arendt D."/>
            <person name="Savage R."/>
            <person name="Osoegawa K."/>
            <person name="de Jong P."/>
            <person name="Grimwood J."/>
            <person name="Chapman J.A."/>
            <person name="Shapiro H."/>
            <person name="Aerts A."/>
            <person name="Otillar R.P."/>
            <person name="Terry A.Y."/>
            <person name="Boore J.L."/>
            <person name="Grigoriev I.V."/>
            <person name="Lindberg D.R."/>
            <person name="Seaver E.C."/>
            <person name="Weisblat D.A."/>
            <person name="Putnam N.H."/>
            <person name="Rokhsar D.S."/>
        </authorList>
    </citation>
    <scope>NUCLEOTIDE SEQUENCE</scope>
</reference>
<feature type="compositionally biased region" description="Low complexity" evidence="1">
    <location>
        <begin position="440"/>
        <end position="456"/>
    </location>
</feature>
<dbReference type="EMBL" id="AMQM01007604">
    <property type="status" value="NOT_ANNOTATED_CDS"/>
    <property type="molecule type" value="Genomic_DNA"/>
</dbReference>
<feature type="compositionally biased region" description="Low complexity" evidence="1">
    <location>
        <begin position="389"/>
        <end position="405"/>
    </location>
</feature>
<keyword evidence="4" id="KW-1185">Reference proteome</keyword>
<dbReference type="KEGG" id="hro:HELRODRAFT_181459"/>
<evidence type="ECO:0000256" key="1">
    <source>
        <dbReference type="SAM" id="MobiDB-lite"/>
    </source>
</evidence>
<feature type="compositionally biased region" description="Low complexity" evidence="1">
    <location>
        <begin position="345"/>
        <end position="379"/>
    </location>
</feature>
<dbReference type="STRING" id="6412.T1FH09"/>
<feature type="compositionally biased region" description="Basic residues" evidence="1">
    <location>
        <begin position="261"/>
        <end position="273"/>
    </location>
</feature>
<dbReference type="GeneID" id="20208108"/>
<proteinExistence type="predicted"/>
<feature type="region of interest" description="Disordered" evidence="1">
    <location>
        <begin position="389"/>
        <end position="408"/>
    </location>
</feature>
<dbReference type="EMBL" id="AMQM01007603">
    <property type="status" value="NOT_ANNOTATED_CDS"/>
    <property type="molecule type" value="Genomic_DNA"/>
</dbReference>
<dbReference type="EMBL" id="KB097642">
    <property type="protein sequence ID" value="ESN92411.1"/>
    <property type="molecule type" value="Genomic_DNA"/>
</dbReference>
<dbReference type="Proteomes" id="UP000015101">
    <property type="component" value="Unassembled WGS sequence"/>
</dbReference>
<dbReference type="CTD" id="20208108"/>
<feature type="region of interest" description="Disordered" evidence="1">
    <location>
        <begin position="305"/>
        <end position="379"/>
    </location>
</feature>
<gene>
    <name evidence="3" type="primary">20208108</name>
    <name evidence="2" type="ORF">HELRODRAFT_181459</name>
</gene>
<accession>T1FH09</accession>
<dbReference type="EnsemblMetazoa" id="HelroT181459">
    <property type="protein sequence ID" value="HelroP181459"/>
    <property type="gene ID" value="HelroG181459"/>
</dbReference>
<feature type="region of interest" description="Disordered" evidence="1">
    <location>
        <begin position="420"/>
        <end position="509"/>
    </location>
</feature>
<evidence type="ECO:0000313" key="3">
    <source>
        <dbReference type="EnsemblMetazoa" id="HelroP181459"/>
    </source>
</evidence>
<dbReference type="AlphaFoldDB" id="T1FH09"/>
<feature type="compositionally biased region" description="Low complexity" evidence="1">
    <location>
        <begin position="483"/>
        <end position="509"/>
    </location>
</feature>
<dbReference type="RefSeq" id="XP_009029506.1">
    <property type="nucleotide sequence ID" value="XM_009031258.1"/>
</dbReference>
<organism evidence="3 4">
    <name type="scientific">Helobdella robusta</name>
    <name type="common">Californian leech</name>
    <dbReference type="NCBI Taxonomy" id="6412"/>
    <lineage>
        <taxon>Eukaryota</taxon>
        <taxon>Metazoa</taxon>
        <taxon>Spiralia</taxon>
        <taxon>Lophotrochozoa</taxon>
        <taxon>Annelida</taxon>
        <taxon>Clitellata</taxon>
        <taxon>Hirudinea</taxon>
        <taxon>Rhynchobdellida</taxon>
        <taxon>Glossiphoniidae</taxon>
        <taxon>Helobdella</taxon>
    </lineage>
</organism>
<feature type="region of interest" description="Disordered" evidence="1">
    <location>
        <begin position="1"/>
        <end position="23"/>
    </location>
</feature>